<feature type="transmembrane region" description="Helical" evidence="8">
    <location>
        <begin position="385"/>
        <end position="403"/>
    </location>
</feature>
<accession>A0A1H5ZIM8</accession>
<evidence type="ECO:0000256" key="7">
    <source>
        <dbReference type="ARBA" id="ARBA00023136"/>
    </source>
</evidence>
<keyword evidence="5 8" id="KW-0812">Transmembrane</keyword>
<keyword evidence="2" id="KW-1003">Cell membrane</keyword>
<keyword evidence="3 10" id="KW-0328">Glycosyltransferase</keyword>
<sequence>MLLSLSQNKHVNSTMTTEGRVSLVRASSLAGRIAALPTAVLFLLAYAGVALAHLTLLRLPYFWDEGGYYIPAALDFYRDGALIPVFTNAHPPLPNVVLGSLWHLTGLSIIATRLCACAFAALGLTAVFRLTQRLLGPAAALAVTLLTAVYPIWYAQSSMAHADIFAAAFTLWALAIYIPARTNDLIAPDLIAHRSTATPLLATATLSSLAALAKETAIVIPAALAAYELFHATRSHTNRSEAPRWIAALSFPLLPLVSWYAYHHAHTGFTFGNPEYLRYNATANLTASHMLYALWQRFLHLTWQRNLWVPIVFAAACLLLPETPSPLATDSRLPRRAWHIIAVLLVAQWLAFSVLGGALLTRYLLPAYPLVLIACVSVWKTRTHHWPWLAAATAAAFIAGWWLSPPFAYAPEDNLTYRDMVVVHQEAIDYVATHLPDATVLSAWPVTTDMNKPELGYVTTPLKVVAVEDFTLPTMLTAAQDPGRYDTAIIFSRHYAPPSLQRYWATHPNSRRGREFAEGADLKPREVARLLGGTIVWQDDRNGEWAAVIHFPRSYEASLR</sequence>
<organism evidence="10 11">
    <name type="scientific">Bryocella elongata</name>
    <dbReference type="NCBI Taxonomy" id="863522"/>
    <lineage>
        <taxon>Bacteria</taxon>
        <taxon>Pseudomonadati</taxon>
        <taxon>Acidobacteriota</taxon>
        <taxon>Terriglobia</taxon>
        <taxon>Terriglobales</taxon>
        <taxon>Acidobacteriaceae</taxon>
        <taxon>Bryocella</taxon>
    </lineage>
</organism>
<feature type="transmembrane region" description="Helical" evidence="8">
    <location>
        <begin position="33"/>
        <end position="54"/>
    </location>
</feature>
<dbReference type="Pfam" id="PF13231">
    <property type="entry name" value="PMT_2"/>
    <property type="match status" value="1"/>
</dbReference>
<dbReference type="InterPro" id="IPR038731">
    <property type="entry name" value="RgtA/B/C-like"/>
</dbReference>
<feature type="transmembrane region" description="Helical" evidence="8">
    <location>
        <begin position="101"/>
        <end position="122"/>
    </location>
</feature>
<dbReference type="GO" id="GO:0005886">
    <property type="term" value="C:plasma membrane"/>
    <property type="evidence" value="ECO:0007669"/>
    <property type="project" value="UniProtKB-SubCell"/>
</dbReference>
<gene>
    <name evidence="10" type="ORF">SAMN05421819_2674</name>
</gene>
<keyword evidence="11" id="KW-1185">Reference proteome</keyword>
<feature type="transmembrane region" description="Helical" evidence="8">
    <location>
        <begin position="337"/>
        <end position="356"/>
    </location>
</feature>
<dbReference type="InterPro" id="IPR050297">
    <property type="entry name" value="LipidA_mod_glycosyltrf_83"/>
</dbReference>
<feature type="transmembrane region" description="Helical" evidence="8">
    <location>
        <begin position="159"/>
        <end position="178"/>
    </location>
</feature>
<dbReference type="GO" id="GO:0016763">
    <property type="term" value="F:pentosyltransferase activity"/>
    <property type="evidence" value="ECO:0007669"/>
    <property type="project" value="TreeGrafter"/>
</dbReference>
<evidence type="ECO:0000259" key="9">
    <source>
        <dbReference type="Pfam" id="PF13231"/>
    </source>
</evidence>
<keyword evidence="4 10" id="KW-0808">Transferase</keyword>
<keyword evidence="7 8" id="KW-0472">Membrane</keyword>
<feature type="transmembrane region" description="Helical" evidence="8">
    <location>
        <begin position="134"/>
        <end position="153"/>
    </location>
</feature>
<evidence type="ECO:0000256" key="6">
    <source>
        <dbReference type="ARBA" id="ARBA00022989"/>
    </source>
</evidence>
<evidence type="ECO:0000313" key="11">
    <source>
        <dbReference type="Proteomes" id="UP000236728"/>
    </source>
</evidence>
<dbReference type="AlphaFoldDB" id="A0A1H5ZIM8"/>
<evidence type="ECO:0000256" key="4">
    <source>
        <dbReference type="ARBA" id="ARBA00022679"/>
    </source>
</evidence>
<comment type="subcellular location">
    <subcellularLocation>
        <location evidence="1">Cell membrane</location>
        <topology evidence="1">Multi-pass membrane protein</topology>
    </subcellularLocation>
</comment>
<protein>
    <submittedName>
        <fullName evidence="10">Dolichyl-phosphate-mannose-protein mannosyltransferase</fullName>
    </submittedName>
</protein>
<keyword evidence="6 8" id="KW-1133">Transmembrane helix</keyword>
<feature type="domain" description="Glycosyltransferase RgtA/B/C/D-like" evidence="9">
    <location>
        <begin position="90"/>
        <end position="259"/>
    </location>
</feature>
<reference evidence="10 11" key="1">
    <citation type="submission" date="2016-10" db="EMBL/GenBank/DDBJ databases">
        <authorList>
            <person name="de Groot N.N."/>
        </authorList>
    </citation>
    <scope>NUCLEOTIDE SEQUENCE [LARGE SCALE GENOMIC DNA]</scope>
    <source>
        <strain evidence="10 11">DSM 22489</strain>
    </source>
</reference>
<evidence type="ECO:0000256" key="2">
    <source>
        <dbReference type="ARBA" id="ARBA00022475"/>
    </source>
</evidence>
<evidence type="ECO:0000256" key="1">
    <source>
        <dbReference type="ARBA" id="ARBA00004651"/>
    </source>
</evidence>
<dbReference type="EMBL" id="FNVA01000004">
    <property type="protein sequence ID" value="SEG36102.1"/>
    <property type="molecule type" value="Genomic_DNA"/>
</dbReference>
<evidence type="ECO:0000256" key="8">
    <source>
        <dbReference type="SAM" id="Phobius"/>
    </source>
</evidence>
<evidence type="ECO:0000313" key="10">
    <source>
        <dbReference type="EMBL" id="SEG36102.1"/>
    </source>
</evidence>
<proteinExistence type="predicted"/>
<dbReference type="Proteomes" id="UP000236728">
    <property type="component" value="Unassembled WGS sequence"/>
</dbReference>
<dbReference type="PANTHER" id="PTHR33908:SF11">
    <property type="entry name" value="MEMBRANE PROTEIN"/>
    <property type="match status" value="1"/>
</dbReference>
<evidence type="ECO:0000256" key="5">
    <source>
        <dbReference type="ARBA" id="ARBA00022692"/>
    </source>
</evidence>
<dbReference type="GO" id="GO:0009103">
    <property type="term" value="P:lipopolysaccharide biosynthetic process"/>
    <property type="evidence" value="ECO:0007669"/>
    <property type="project" value="UniProtKB-ARBA"/>
</dbReference>
<evidence type="ECO:0000256" key="3">
    <source>
        <dbReference type="ARBA" id="ARBA00022676"/>
    </source>
</evidence>
<dbReference type="PANTHER" id="PTHR33908">
    <property type="entry name" value="MANNOSYLTRANSFERASE YKCB-RELATED"/>
    <property type="match status" value="1"/>
</dbReference>
<name>A0A1H5ZIM8_9BACT</name>